<sequence length="125" mass="13792">MFMKGAPSLWICRVNVNLTEEGTIVQEDARAAAEDDRKITMPSVLSRCNDSAVKEKGNGTYCRKRPFAKYEYPLGDARLSWLHDVKSMFMKGALSLGICRVNVDLTEEGTVVQEDAMAAAEDDAA</sequence>
<evidence type="ECO:0000313" key="2">
    <source>
        <dbReference type="Proteomes" id="UP001054837"/>
    </source>
</evidence>
<organism evidence="1 2">
    <name type="scientific">Caerostris darwini</name>
    <dbReference type="NCBI Taxonomy" id="1538125"/>
    <lineage>
        <taxon>Eukaryota</taxon>
        <taxon>Metazoa</taxon>
        <taxon>Ecdysozoa</taxon>
        <taxon>Arthropoda</taxon>
        <taxon>Chelicerata</taxon>
        <taxon>Arachnida</taxon>
        <taxon>Araneae</taxon>
        <taxon>Araneomorphae</taxon>
        <taxon>Entelegynae</taxon>
        <taxon>Araneoidea</taxon>
        <taxon>Araneidae</taxon>
        <taxon>Caerostris</taxon>
    </lineage>
</organism>
<reference evidence="1 2" key="1">
    <citation type="submission" date="2021-06" db="EMBL/GenBank/DDBJ databases">
        <title>Caerostris darwini draft genome.</title>
        <authorList>
            <person name="Kono N."/>
            <person name="Arakawa K."/>
        </authorList>
    </citation>
    <scope>NUCLEOTIDE SEQUENCE [LARGE SCALE GENOMIC DNA]</scope>
</reference>
<gene>
    <name evidence="1" type="ORF">CDAR_430421</name>
</gene>
<dbReference type="AlphaFoldDB" id="A0AAV4SML7"/>
<proteinExistence type="predicted"/>
<dbReference type="EMBL" id="BPLQ01008079">
    <property type="protein sequence ID" value="GIY34574.1"/>
    <property type="molecule type" value="Genomic_DNA"/>
</dbReference>
<comment type="caution">
    <text evidence="1">The sequence shown here is derived from an EMBL/GenBank/DDBJ whole genome shotgun (WGS) entry which is preliminary data.</text>
</comment>
<name>A0AAV4SML7_9ARAC</name>
<evidence type="ECO:0000313" key="1">
    <source>
        <dbReference type="EMBL" id="GIY34574.1"/>
    </source>
</evidence>
<keyword evidence="2" id="KW-1185">Reference proteome</keyword>
<dbReference type="Proteomes" id="UP001054837">
    <property type="component" value="Unassembled WGS sequence"/>
</dbReference>
<accession>A0AAV4SML7</accession>
<protein>
    <submittedName>
        <fullName evidence="1">Uncharacterized protein</fullName>
    </submittedName>
</protein>